<gene>
    <name evidence="3" type="ORF">BAMA_12960</name>
</gene>
<proteinExistence type="predicted"/>
<reference evidence="3 4" key="1">
    <citation type="submission" date="2014-06" db="EMBL/GenBank/DDBJ databases">
        <title>Draft genome sequence of Bacillus manliponensis JCM 15802 (MCCC 1A00708).</title>
        <authorList>
            <person name="Lai Q."/>
            <person name="Liu Y."/>
            <person name="Shao Z."/>
        </authorList>
    </citation>
    <scope>NUCLEOTIDE SEQUENCE [LARGE SCALE GENOMIC DNA]</scope>
    <source>
        <strain evidence="3 4">JCM 15802</strain>
    </source>
</reference>
<organism evidence="3 4">
    <name type="scientific">Bacillus manliponensis</name>
    <dbReference type="NCBI Taxonomy" id="574376"/>
    <lineage>
        <taxon>Bacteria</taxon>
        <taxon>Bacillati</taxon>
        <taxon>Bacillota</taxon>
        <taxon>Bacilli</taxon>
        <taxon>Bacillales</taxon>
        <taxon>Bacillaceae</taxon>
        <taxon>Bacillus</taxon>
        <taxon>Bacillus cereus group</taxon>
    </lineage>
</organism>
<dbReference type="AlphaFoldDB" id="A0A073JR00"/>
<dbReference type="eggNOG" id="COG1404">
    <property type="taxonomic scope" value="Bacteria"/>
</dbReference>
<feature type="chain" id="PRO_5001690492" description="Fervidolysin-like N-terminal prodomain domain-containing protein" evidence="1">
    <location>
        <begin position="26"/>
        <end position="150"/>
    </location>
</feature>
<dbReference type="EMBL" id="JOTN01000028">
    <property type="protein sequence ID" value="KEK17469.1"/>
    <property type="molecule type" value="Genomic_DNA"/>
</dbReference>
<feature type="signal peptide" evidence="1">
    <location>
        <begin position="1"/>
        <end position="25"/>
    </location>
</feature>
<feature type="domain" description="Fervidolysin-like N-terminal prodomain" evidence="2">
    <location>
        <begin position="34"/>
        <end position="108"/>
    </location>
</feature>
<evidence type="ECO:0000313" key="4">
    <source>
        <dbReference type="Proteomes" id="UP000027822"/>
    </source>
</evidence>
<dbReference type="InterPro" id="IPR054399">
    <property type="entry name" value="Fervidolysin-like_N_prodom"/>
</dbReference>
<sequence>MKRIKKKALTIGLAASLLIPTTSFATTQKPIQYKFIQKNKGDVKLATDTFIVKYSEGITKKEHASLGTTVVQRIPSLKYDVVQIKKGEDTKEVFKKYEKLGKVKVIAPSVQYTTFATNDEKVSEAYALSSLQIEEAWKLAGNHEVKVGVY</sequence>
<accession>A0A073JR00</accession>
<comment type="caution">
    <text evidence="3">The sequence shown here is derived from an EMBL/GenBank/DDBJ whole genome shotgun (WGS) entry which is preliminary data.</text>
</comment>
<dbReference type="STRING" id="574376.BAMA_12960"/>
<keyword evidence="1" id="KW-0732">Signal</keyword>
<name>A0A073JR00_9BACI</name>
<dbReference type="RefSeq" id="WP_034643296.1">
    <property type="nucleotide sequence ID" value="NZ_CBCSJC010000006.1"/>
</dbReference>
<dbReference type="Pfam" id="PF22148">
    <property type="entry name" value="Fervidolysin_NPro-like"/>
    <property type="match status" value="1"/>
</dbReference>
<protein>
    <recommendedName>
        <fullName evidence="2">Fervidolysin-like N-terminal prodomain domain-containing protein</fullName>
    </recommendedName>
</protein>
<keyword evidence="4" id="KW-1185">Reference proteome</keyword>
<dbReference type="Proteomes" id="UP000027822">
    <property type="component" value="Unassembled WGS sequence"/>
</dbReference>
<evidence type="ECO:0000259" key="2">
    <source>
        <dbReference type="Pfam" id="PF22148"/>
    </source>
</evidence>
<evidence type="ECO:0000313" key="3">
    <source>
        <dbReference type="EMBL" id="KEK17469.1"/>
    </source>
</evidence>
<evidence type="ECO:0000256" key="1">
    <source>
        <dbReference type="SAM" id="SignalP"/>
    </source>
</evidence>